<feature type="region of interest" description="Disordered" evidence="4">
    <location>
        <begin position="174"/>
        <end position="194"/>
    </location>
</feature>
<dbReference type="InterPro" id="IPR026856">
    <property type="entry name" value="Sialidase_fam"/>
</dbReference>
<keyword evidence="5" id="KW-0472">Membrane</keyword>
<feature type="region of interest" description="Disordered" evidence="4">
    <location>
        <begin position="40"/>
        <end position="63"/>
    </location>
</feature>
<evidence type="ECO:0000256" key="1">
    <source>
        <dbReference type="ARBA" id="ARBA00000427"/>
    </source>
</evidence>
<dbReference type="InterPro" id="IPR015919">
    <property type="entry name" value="Cadherin-like_sf"/>
</dbReference>
<dbReference type="EC" id="3.2.1.18" evidence="3"/>
<dbReference type="Pfam" id="PF13088">
    <property type="entry name" value="BNR_2"/>
    <property type="match status" value="1"/>
</dbReference>
<keyword evidence="6" id="KW-0732">Signal</keyword>
<dbReference type="GO" id="GO:0005737">
    <property type="term" value="C:cytoplasm"/>
    <property type="evidence" value="ECO:0007669"/>
    <property type="project" value="TreeGrafter"/>
</dbReference>
<reference evidence="8 9" key="1">
    <citation type="submission" date="2018-11" db="EMBL/GenBank/DDBJ databases">
        <title>Multidrug-resistant genes are associated with an 42-kb island TGI1 carrying a complex class 1 integron in a Trueperella pyogenes.</title>
        <authorList>
            <person name="Dong W."/>
        </authorList>
    </citation>
    <scope>NUCLEOTIDE SEQUENCE [LARGE SCALE GENOMIC DNA]</scope>
    <source>
        <strain evidence="8 9">TP4</strain>
    </source>
</reference>
<keyword evidence="5" id="KW-1133">Transmembrane helix</keyword>
<dbReference type="GO" id="GO:0016020">
    <property type="term" value="C:membrane"/>
    <property type="evidence" value="ECO:0007669"/>
    <property type="project" value="InterPro"/>
</dbReference>
<feature type="signal peptide" evidence="6">
    <location>
        <begin position="1"/>
        <end position="40"/>
    </location>
</feature>
<feature type="region of interest" description="Disordered" evidence="4">
    <location>
        <begin position="914"/>
        <end position="956"/>
    </location>
</feature>
<evidence type="ECO:0000313" key="9">
    <source>
        <dbReference type="Proteomes" id="UP000275951"/>
    </source>
</evidence>
<dbReference type="AlphaFoldDB" id="A0A3Q9GHP3"/>
<dbReference type="GO" id="GO:0006689">
    <property type="term" value="P:ganglioside catabolic process"/>
    <property type="evidence" value="ECO:0007669"/>
    <property type="project" value="TreeGrafter"/>
</dbReference>
<dbReference type="PANTHER" id="PTHR10628">
    <property type="entry name" value="SIALIDASE"/>
    <property type="match status" value="1"/>
</dbReference>
<evidence type="ECO:0000256" key="2">
    <source>
        <dbReference type="ARBA" id="ARBA00009348"/>
    </source>
</evidence>
<evidence type="ECO:0000259" key="7">
    <source>
        <dbReference type="Pfam" id="PF13088"/>
    </source>
</evidence>
<dbReference type="CDD" id="cd15482">
    <property type="entry name" value="Sialidase_non-viral"/>
    <property type="match status" value="1"/>
</dbReference>
<dbReference type="GO" id="GO:0004308">
    <property type="term" value="F:exo-alpha-sialidase activity"/>
    <property type="evidence" value="ECO:0007669"/>
    <property type="project" value="UniProtKB-EC"/>
</dbReference>
<comment type="catalytic activity">
    <reaction evidence="1">
        <text>Hydrolysis of alpha-(2-&gt;3)-, alpha-(2-&gt;6)-, alpha-(2-&gt;8)- glycosidic linkages of terminal sialic acid residues in oligosaccharides, glycoproteins, glycolipids, colominic acid and synthetic substrates.</text>
        <dbReference type="EC" id="3.2.1.18"/>
    </reaction>
</comment>
<dbReference type="GO" id="GO:0009313">
    <property type="term" value="P:oligosaccharide catabolic process"/>
    <property type="evidence" value="ECO:0007669"/>
    <property type="project" value="TreeGrafter"/>
</dbReference>
<feature type="chain" id="PRO_5018703660" description="exo-alpha-sialidase" evidence="6">
    <location>
        <begin position="41"/>
        <end position="1103"/>
    </location>
</feature>
<dbReference type="SUPFAM" id="SSF50939">
    <property type="entry name" value="Sialidases"/>
    <property type="match status" value="1"/>
</dbReference>
<dbReference type="InterPro" id="IPR036278">
    <property type="entry name" value="Sialidase_sf"/>
</dbReference>
<proteinExistence type="inferred from homology"/>
<evidence type="ECO:0000256" key="6">
    <source>
        <dbReference type="SAM" id="SignalP"/>
    </source>
</evidence>
<protein>
    <recommendedName>
        <fullName evidence="3">exo-alpha-sialidase</fullName>
        <ecNumber evidence="3">3.2.1.18</ecNumber>
    </recommendedName>
</protein>
<keyword evidence="5" id="KW-0812">Transmembrane</keyword>
<dbReference type="GO" id="GO:0005509">
    <property type="term" value="F:calcium ion binding"/>
    <property type="evidence" value="ECO:0007669"/>
    <property type="project" value="InterPro"/>
</dbReference>
<dbReference type="Proteomes" id="UP000275951">
    <property type="component" value="Chromosome"/>
</dbReference>
<dbReference type="InterPro" id="IPR011040">
    <property type="entry name" value="Sialidase"/>
</dbReference>
<comment type="similarity">
    <text evidence="2">Belongs to the glycosyl hydrolase 33 family.</text>
</comment>
<dbReference type="SUPFAM" id="SSF49313">
    <property type="entry name" value="Cadherin-like"/>
    <property type="match status" value="1"/>
</dbReference>
<dbReference type="PANTHER" id="PTHR10628:SF30">
    <property type="entry name" value="EXO-ALPHA-SIALIDASE"/>
    <property type="match status" value="1"/>
</dbReference>
<evidence type="ECO:0000313" key="8">
    <source>
        <dbReference type="EMBL" id="AZR06434.1"/>
    </source>
</evidence>
<name>A0A3Q9GHP3_9ACTO</name>
<dbReference type="EMBL" id="CP033905">
    <property type="protein sequence ID" value="AZR06434.1"/>
    <property type="molecule type" value="Genomic_DNA"/>
</dbReference>
<dbReference type="Gene3D" id="2.120.10.10">
    <property type="match status" value="1"/>
</dbReference>
<dbReference type="Gene3D" id="2.60.40.10">
    <property type="entry name" value="Immunoglobulins"/>
    <property type="match status" value="1"/>
</dbReference>
<evidence type="ECO:0000256" key="4">
    <source>
        <dbReference type="SAM" id="MobiDB-lite"/>
    </source>
</evidence>
<accession>A0A3Q9GHP3</accession>
<feature type="compositionally biased region" description="Basic and acidic residues" evidence="4">
    <location>
        <begin position="927"/>
        <end position="943"/>
    </location>
</feature>
<feature type="transmembrane region" description="Helical" evidence="5">
    <location>
        <begin position="1078"/>
        <end position="1098"/>
    </location>
</feature>
<dbReference type="InterPro" id="IPR013783">
    <property type="entry name" value="Ig-like_fold"/>
</dbReference>
<evidence type="ECO:0000256" key="3">
    <source>
        <dbReference type="ARBA" id="ARBA00012733"/>
    </source>
</evidence>
<dbReference type="Pfam" id="PF05345">
    <property type="entry name" value="He_PIG"/>
    <property type="match status" value="1"/>
</dbReference>
<sequence length="1103" mass="117162">MKGAKMPPLKSMRKRFTRVFAGASAVALLSLGVVPTVAGAAPSTAEPPASGTATTAAPTTNSPVTASSFKVLNKAEGESFSVGETIKLQVTLTNDTDTPRAFGFENSNLNDYQKCKWWKVDPRETKRDCDFLFHKVTDTDATAGSFTPQVTWIMRQSTQHTSPVAKKGEVVGKPVPVTTKSEGLKPTPSKPESAIPSLKATFKVSNPKPGGAPFQEGDTIHYNLEVTNDTGQTRSFQSINSNLTNWNGCKWSAFPAAATQSCPFPTHKVTAEDVKAGGFTPSITFQMYSSTGYKGTTTKFAPFAGSKTPVAPKLASIESFKFTSGTGKENYKVGDALTATLVVKNLSDSPIKISIPNAGCSADLAAAASHTCTLPYTVTGDDLERGNAKLDVVVNVTQGEHTSIETASATTPTPTTWPAATGFAAPNADPNLAARLTPLQVIENNTSEYNIRIPAIAVASNGDILASYDLRPLDGAWKGGDSPNENSIVQRRSKDGGKTWGPMTYIAKGKVAGDGERFGWSDPSYVVDHTTGEIFNFHVGSLDAGLPNNPSYHLVNGKVDETYRRTMNFAVSSSKDNGYTWSSRLITNDVLGERAKDVTGCFATSGAGIQKMHEPFKGRLLQQAACKFKTGGFRAITIFSDDHGKTWQSGQFASATAGAPAGQRWNFDENKIAELSDGRLILNSRVSEGYGLHKRIVATSNDGGVSWADVHVDNNLPDSRNNAQIIRAFPSANNGTLRAKVLLFSNTEKPNNRVDGKVKMSYDNGKSWPIAKQIRNGGTGYTTMVVQPDGSIGLLMEPDTWNKVGYVNFTLKTLSENLPFEVALEKISDVKTTDGTPIAPIKVTSTGNDPALADTYSAEGLPAGLKINAETGQIEGTPAVGNTDVKNFDVKVTLTEAEDGTGIPRTSSQTFKITLAPNPTPAPAPEPKPEPKPEPTPKPEPKPTPEPGVVSVVPNAPVFPDASDPVTCTVKPFVTLQPTKGVSYSVTVDGKELDWVEGNPSKFEYDYGKTVVVKAKAVEGFELAKGAKTQWSWTAPTLDELGCTTPAPDPKPTPDPKSTIIAQAKAPKSSLVHTGATVVGLSVAAAVLLLAGGAIAIIRRRQG</sequence>
<gene>
    <name evidence="8" type="ORF">EBQ10_03405</name>
</gene>
<feature type="domain" description="Sialidase" evidence="7">
    <location>
        <begin position="476"/>
        <end position="793"/>
    </location>
</feature>
<evidence type="ECO:0000256" key="5">
    <source>
        <dbReference type="SAM" id="Phobius"/>
    </source>
</evidence>
<organism evidence="8 9">
    <name type="scientific">Trueperella pyogenes</name>
    <dbReference type="NCBI Taxonomy" id="1661"/>
    <lineage>
        <taxon>Bacteria</taxon>
        <taxon>Bacillati</taxon>
        <taxon>Actinomycetota</taxon>
        <taxon>Actinomycetes</taxon>
        <taxon>Actinomycetales</taxon>
        <taxon>Actinomycetaceae</taxon>
        <taxon>Trueperella</taxon>
    </lineage>
</organism>